<comment type="caution">
    <text evidence="17">The sequence shown here is derived from an EMBL/GenBank/DDBJ whole genome shotgun (WGS) entry which is preliminary data.</text>
</comment>
<keyword evidence="4 15" id="KW-0285">Flavoprotein</keyword>
<proteinExistence type="inferred from homology"/>
<comment type="pathway">
    <text evidence="3 15">Cofactor biosynthesis; FMN biosynthesis; FMN from riboflavin (ATP route): step 1/1.</text>
</comment>
<organism evidence="17 18">
    <name type="scientific">Nosocomiicoccus ampullae</name>
    <dbReference type="NCBI Taxonomy" id="489910"/>
    <lineage>
        <taxon>Bacteria</taxon>
        <taxon>Bacillati</taxon>
        <taxon>Bacillota</taxon>
        <taxon>Bacilli</taxon>
        <taxon>Bacillales</taxon>
        <taxon>Staphylococcaceae</taxon>
        <taxon>Nosocomiicoccus</taxon>
    </lineage>
</organism>
<dbReference type="GO" id="GO:0009398">
    <property type="term" value="P:FMN biosynthetic process"/>
    <property type="evidence" value="ECO:0007669"/>
    <property type="project" value="UniProtKB-UniRule"/>
</dbReference>
<dbReference type="SMART" id="SM00904">
    <property type="entry name" value="Flavokinase"/>
    <property type="match status" value="1"/>
</dbReference>
<dbReference type="GO" id="GO:0009231">
    <property type="term" value="P:riboflavin biosynthetic process"/>
    <property type="evidence" value="ECO:0007669"/>
    <property type="project" value="InterPro"/>
</dbReference>
<dbReference type="CDD" id="cd02064">
    <property type="entry name" value="FAD_synthetase_N"/>
    <property type="match status" value="1"/>
</dbReference>
<dbReference type="SUPFAM" id="SSF52374">
    <property type="entry name" value="Nucleotidylyl transferase"/>
    <property type="match status" value="1"/>
</dbReference>
<comment type="catalytic activity">
    <reaction evidence="14 15">
        <text>FMN + ATP + H(+) = FAD + diphosphate</text>
        <dbReference type="Rhea" id="RHEA:17237"/>
        <dbReference type="ChEBI" id="CHEBI:15378"/>
        <dbReference type="ChEBI" id="CHEBI:30616"/>
        <dbReference type="ChEBI" id="CHEBI:33019"/>
        <dbReference type="ChEBI" id="CHEBI:57692"/>
        <dbReference type="ChEBI" id="CHEBI:58210"/>
        <dbReference type="EC" id="2.7.7.2"/>
    </reaction>
</comment>
<dbReference type="InterPro" id="IPR015865">
    <property type="entry name" value="Riboflavin_kinase_bac/euk"/>
</dbReference>
<dbReference type="InterPro" id="IPR023465">
    <property type="entry name" value="Riboflavin_kinase_dom_sf"/>
</dbReference>
<dbReference type="PANTHER" id="PTHR22749">
    <property type="entry name" value="RIBOFLAVIN KINASE/FMN ADENYLYLTRANSFERASE"/>
    <property type="match status" value="1"/>
</dbReference>
<keyword evidence="12" id="KW-0511">Multifunctional enzyme</keyword>
<dbReference type="InterPro" id="IPR015864">
    <property type="entry name" value="FAD_synthase"/>
</dbReference>
<feature type="domain" description="Riboflavin kinase" evidence="16">
    <location>
        <begin position="182"/>
        <end position="309"/>
    </location>
</feature>
<comment type="catalytic activity">
    <reaction evidence="13 15">
        <text>riboflavin + ATP = FMN + ADP + H(+)</text>
        <dbReference type="Rhea" id="RHEA:14357"/>
        <dbReference type="ChEBI" id="CHEBI:15378"/>
        <dbReference type="ChEBI" id="CHEBI:30616"/>
        <dbReference type="ChEBI" id="CHEBI:57986"/>
        <dbReference type="ChEBI" id="CHEBI:58210"/>
        <dbReference type="ChEBI" id="CHEBI:456216"/>
        <dbReference type="EC" id="2.7.1.26"/>
    </reaction>
</comment>
<keyword evidence="9 15" id="KW-0418">Kinase</keyword>
<dbReference type="InterPro" id="IPR014729">
    <property type="entry name" value="Rossmann-like_a/b/a_fold"/>
</dbReference>
<evidence type="ECO:0000256" key="3">
    <source>
        <dbReference type="ARBA" id="ARBA00005201"/>
    </source>
</evidence>
<dbReference type="SUPFAM" id="SSF82114">
    <property type="entry name" value="Riboflavin kinase-like"/>
    <property type="match status" value="1"/>
</dbReference>
<dbReference type="GO" id="GO:0003919">
    <property type="term" value="F:FMN adenylyltransferase activity"/>
    <property type="evidence" value="ECO:0007669"/>
    <property type="project" value="UniProtKB-UniRule"/>
</dbReference>
<dbReference type="Pfam" id="PF01687">
    <property type="entry name" value="Flavokinase"/>
    <property type="match status" value="1"/>
</dbReference>
<dbReference type="Gene3D" id="2.40.30.30">
    <property type="entry name" value="Riboflavin kinase-like"/>
    <property type="match status" value="1"/>
</dbReference>
<evidence type="ECO:0000256" key="9">
    <source>
        <dbReference type="ARBA" id="ARBA00022777"/>
    </source>
</evidence>
<dbReference type="EC" id="2.7.1.26" evidence="15"/>
<comment type="function">
    <text evidence="1">Catalyzes the phosphorylation of riboflavin to FMN followed by the adenylation of FMN to FAD.</text>
</comment>
<evidence type="ECO:0000313" key="18">
    <source>
        <dbReference type="Proteomes" id="UP000579136"/>
    </source>
</evidence>
<dbReference type="AlphaFoldDB" id="A0A9Q2CZR9"/>
<dbReference type="Proteomes" id="UP000579136">
    <property type="component" value="Unassembled WGS sequence"/>
</dbReference>
<dbReference type="NCBIfam" id="NF004160">
    <property type="entry name" value="PRK05627.1-3"/>
    <property type="match status" value="1"/>
</dbReference>
<dbReference type="EC" id="2.7.7.2" evidence="15"/>
<evidence type="ECO:0000256" key="4">
    <source>
        <dbReference type="ARBA" id="ARBA00022630"/>
    </source>
</evidence>
<keyword evidence="6 15" id="KW-0808">Transferase</keyword>
<comment type="similarity">
    <text evidence="15">Belongs to the ribF family.</text>
</comment>
<evidence type="ECO:0000313" key="17">
    <source>
        <dbReference type="EMBL" id="MBB5176268.1"/>
    </source>
</evidence>
<dbReference type="InterPro" id="IPR023468">
    <property type="entry name" value="Riboflavin_kinase"/>
</dbReference>
<accession>A0A9Q2CZR9</accession>
<evidence type="ECO:0000256" key="12">
    <source>
        <dbReference type="ARBA" id="ARBA00023268"/>
    </source>
</evidence>
<comment type="pathway">
    <text evidence="2 15">Cofactor biosynthesis; FAD biosynthesis; FAD from FMN: step 1/1.</text>
</comment>
<dbReference type="GO" id="GO:0008531">
    <property type="term" value="F:riboflavin kinase activity"/>
    <property type="evidence" value="ECO:0007669"/>
    <property type="project" value="UniProtKB-UniRule"/>
</dbReference>
<keyword evidence="7 15" id="KW-0548">Nucleotidyltransferase</keyword>
<reference evidence="17 18" key="1">
    <citation type="submission" date="2020-08" db="EMBL/GenBank/DDBJ databases">
        <title>Genomic Encyclopedia of Type Strains, Phase IV (KMG-IV): sequencing the most valuable type-strain genomes for metagenomic binning, comparative biology and taxonomic classification.</title>
        <authorList>
            <person name="Goeker M."/>
        </authorList>
    </citation>
    <scope>NUCLEOTIDE SEQUENCE [LARGE SCALE GENOMIC DNA]</scope>
    <source>
        <strain evidence="17 18">DSM 19163</strain>
    </source>
</reference>
<dbReference type="PIRSF" id="PIRSF004491">
    <property type="entry name" value="FAD_Synth"/>
    <property type="match status" value="1"/>
</dbReference>
<evidence type="ECO:0000259" key="16">
    <source>
        <dbReference type="SMART" id="SM00904"/>
    </source>
</evidence>
<evidence type="ECO:0000256" key="14">
    <source>
        <dbReference type="ARBA" id="ARBA00049494"/>
    </source>
</evidence>
<dbReference type="Gene3D" id="3.40.50.620">
    <property type="entry name" value="HUPs"/>
    <property type="match status" value="1"/>
</dbReference>
<dbReference type="Pfam" id="PF06574">
    <property type="entry name" value="FAD_syn"/>
    <property type="match status" value="1"/>
</dbReference>
<dbReference type="GO" id="GO:0005524">
    <property type="term" value="F:ATP binding"/>
    <property type="evidence" value="ECO:0007669"/>
    <property type="project" value="UniProtKB-UniRule"/>
</dbReference>
<evidence type="ECO:0000256" key="11">
    <source>
        <dbReference type="ARBA" id="ARBA00022840"/>
    </source>
</evidence>
<dbReference type="FunFam" id="2.40.30.30:FF:000003">
    <property type="entry name" value="Riboflavin biosynthesis protein"/>
    <property type="match status" value="1"/>
</dbReference>
<dbReference type="NCBIfam" id="TIGR00083">
    <property type="entry name" value="ribF"/>
    <property type="match status" value="1"/>
</dbReference>
<dbReference type="GO" id="GO:0006747">
    <property type="term" value="P:FAD biosynthetic process"/>
    <property type="evidence" value="ECO:0007669"/>
    <property type="project" value="UniProtKB-UniRule"/>
</dbReference>
<evidence type="ECO:0000256" key="6">
    <source>
        <dbReference type="ARBA" id="ARBA00022679"/>
    </source>
</evidence>
<dbReference type="RefSeq" id="WP_183674440.1">
    <property type="nucleotide sequence ID" value="NZ_CBCRYX010000005.1"/>
</dbReference>
<evidence type="ECO:0000256" key="2">
    <source>
        <dbReference type="ARBA" id="ARBA00004726"/>
    </source>
</evidence>
<evidence type="ECO:0000256" key="8">
    <source>
        <dbReference type="ARBA" id="ARBA00022741"/>
    </source>
</evidence>
<evidence type="ECO:0000256" key="1">
    <source>
        <dbReference type="ARBA" id="ARBA00002121"/>
    </source>
</evidence>
<gene>
    <name evidence="17" type="ORF">HNQ45_001155</name>
</gene>
<evidence type="ECO:0000256" key="5">
    <source>
        <dbReference type="ARBA" id="ARBA00022643"/>
    </source>
</evidence>
<dbReference type="NCBIfam" id="NF004162">
    <property type="entry name" value="PRK05627.1-5"/>
    <property type="match status" value="1"/>
</dbReference>
<name>A0A9Q2CZR9_9STAP</name>
<protein>
    <recommendedName>
        <fullName evidence="15">Riboflavin biosynthesis protein</fullName>
    </recommendedName>
    <domain>
        <recommendedName>
            <fullName evidence="15">Riboflavin kinase</fullName>
            <ecNumber evidence="15">2.7.1.26</ecNumber>
        </recommendedName>
        <alternativeName>
            <fullName evidence="15">Flavokinase</fullName>
        </alternativeName>
    </domain>
    <domain>
        <recommendedName>
            <fullName evidence="15">FMN adenylyltransferase</fullName>
            <ecNumber evidence="15">2.7.7.2</ecNumber>
        </recommendedName>
        <alternativeName>
            <fullName evidence="15">FAD pyrophosphorylase</fullName>
        </alternativeName>
        <alternativeName>
            <fullName evidence="15">FAD synthase</fullName>
        </alternativeName>
    </domain>
</protein>
<keyword evidence="10 15" id="KW-0274">FAD</keyword>
<keyword evidence="18" id="KW-1185">Reference proteome</keyword>
<keyword evidence="11 15" id="KW-0067">ATP-binding</keyword>
<dbReference type="InterPro" id="IPR002606">
    <property type="entry name" value="Riboflavin_kinase_bac"/>
</dbReference>
<keyword evidence="8 15" id="KW-0547">Nucleotide-binding</keyword>
<dbReference type="FunFam" id="3.40.50.620:FF:000021">
    <property type="entry name" value="Riboflavin biosynthesis protein"/>
    <property type="match status" value="1"/>
</dbReference>
<sequence length="313" mass="35786">METYRLYYPNDFDLQLEPVALAIGFFDGLHLGHKEVIEKMIEIADEKNLKKAVMTFDPHPSVVLNPKARRTTYLTPLLEKEKMLEEKGIDYLFVVNFSSDFAALSPDTFVNEYLIKHNVKEVIAGFDFSYGQYGKGSITTLKTYDEFNTTKVLPFTEDNEKISTTKIRELLLSDQLEEANELLGREYEINGVVVQGEKRGRTIGFRTANIEPNGPYLLPSLGVYAVTMTIGTDDTIYRGVASIGKKPTFHDDYKVTIEVHLIDFDRTIYGEEVTVYLHNFLRGEKKFDGLDDLIEAMTKDKENAVKLLEKYNE</sequence>
<dbReference type="EMBL" id="JACHHF010000006">
    <property type="protein sequence ID" value="MBB5176268.1"/>
    <property type="molecule type" value="Genomic_DNA"/>
</dbReference>
<dbReference type="PANTHER" id="PTHR22749:SF6">
    <property type="entry name" value="RIBOFLAVIN KINASE"/>
    <property type="match status" value="1"/>
</dbReference>
<keyword evidence="5 15" id="KW-0288">FMN</keyword>
<evidence type="ECO:0000256" key="10">
    <source>
        <dbReference type="ARBA" id="ARBA00022827"/>
    </source>
</evidence>
<evidence type="ECO:0000256" key="13">
    <source>
        <dbReference type="ARBA" id="ARBA00047880"/>
    </source>
</evidence>
<evidence type="ECO:0000256" key="15">
    <source>
        <dbReference type="PIRNR" id="PIRNR004491"/>
    </source>
</evidence>
<evidence type="ECO:0000256" key="7">
    <source>
        <dbReference type="ARBA" id="ARBA00022695"/>
    </source>
</evidence>